<organism evidence="1 2">
    <name type="scientific">Spirosoma agri</name>
    <dbReference type="NCBI Taxonomy" id="1987381"/>
    <lineage>
        <taxon>Bacteria</taxon>
        <taxon>Pseudomonadati</taxon>
        <taxon>Bacteroidota</taxon>
        <taxon>Cytophagia</taxon>
        <taxon>Cytophagales</taxon>
        <taxon>Cytophagaceae</taxon>
        <taxon>Spirosoma</taxon>
    </lineage>
</organism>
<comment type="caution">
    <text evidence="1">The sequence shown here is derived from an EMBL/GenBank/DDBJ whole genome shotgun (WGS) entry which is preliminary data.</text>
</comment>
<dbReference type="EMBL" id="JAAGNZ010000002">
    <property type="protein sequence ID" value="NEU69235.1"/>
    <property type="molecule type" value="Genomic_DNA"/>
</dbReference>
<reference evidence="1 2" key="1">
    <citation type="submission" date="2020-02" db="EMBL/GenBank/DDBJ databases">
        <title>Draft genome sequence of two Spirosoma agri KCTC 52727 and Spirosoma terrae KCTC 52035.</title>
        <authorList>
            <person name="Rojas J."/>
            <person name="Ambika Manirajan B."/>
            <person name="Ratering S."/>
            <person name="Suarez C."/>
            <person name="Schnell S."/>
        </authorList>
    </citation>
    <scope>NUCLEOTIDE SEQUENCE [LARGE SCALE GENOMIC DNA]</scope>
    <source>
        <strain evidence="1 2">KCTC 52727</strain>
    </source>
</reference>
<dbReference type="AlphaFoldDB" id="A0A6M0INU1"/>
<gene>
    <name evidence="1" type="ORF">GK091_20275</name>
</gene>
<name>A0A6M0INU1_9BACT</name>
<sequence>MFVVVISIRVYLRQNRTDCMTPGRRLDQIEPVLADVAQKTDRLIESNGQIFELATKNNTVIEITAKGLADLTVLVNGRFNAVDSRFEGVNGRFDMVDDRFEGVNSRFDMVDDRFEAVNGRFDTVDDRFEGVNGRFDTVYDRLDEQGTNIQELKVNVVDLQKGQSRIEENQQQILAILRERLG</sequence>
<dbReference type="Gene3D" id="3.90.20.10">
    <property type="match status" value="2"/>
</dbReference>
<protein>
    <recommendedName>
        <fullName evidence="3">t-SNARE coiled-coil homology domain-containing protein</fullName>
    </recommendedName>
</protein>
<evidence type="ECO:0008006" key="3">
    <source>
        <dbReference type="Google" id="ProtNLM"/>
    </source>
</evidence>
<evidence type="ECO:0000313" key="2">
    <source>
        <dbReference type="Proteomes" id="UP000477386"/>
    </source>
</evidence>
<dbReference type="SUPFAM" id="SSF57997">
    <property type="entry name" value="Tropomyosin"/>
    <property type="match status" value="1"/>
</dbReference>
<dbReference type="Proteomes" id="UP000477386">
    <property type="component" value="Unassembled WGS sequence"/>
</dbReference>
<evidence type="ECO:0000313" key="1">
    <source>
        <dbReference type="EMBL" id="NEU69235.1"/>
    </source>
</evidence>
<proteinExistence type="predicted"/>
<accession>A0A6M0INU1</accession>
<keyword evidence="2" id="KW-1185">Reference proteome</keyword>